<organism evidence="3 4">
    <name type="scientific">Candidatus Gottesmanbacteria bacterium GW2011_GWB1_43_11</name>
    <dbReference type="NCBI Taxonomy" id="1618446"/>
    <lineage>
        <taxon>Bacteria</taxon>
        <taxon>Candidatus Gottesmaniibacteriota</taxon>
    </lineage>
</organism>
<evidence type="ECO:0000313" key="3">
    <source>
        <dbReference type="EMBL" id="KKS87314.1"/>
    </source>
</evidence>
<gene>
    <name evidence="3" type="ORF">UV61_C0002G0035</name>
</gene>
<protein>
    <submittedName>
        <fullName evidence="3">Uncharacterized protein</fullName>
    </submittedName>
</protein>
<sequence>MVESNDPSQPRDNKGHFATNKAKSTGSANILSHLIHTGEGHDDTTLIDVKVTNPLKRIVEAIQDLKKHQPTTFSLRFTIPLIALPIFLLVAFQLGRVQTACNQAITSKVGTVKNVTVQIPQENANWFSWIWTFFPSLPKLGTNEPLVSEERTVLINSQGETLMVLHHPALNLKPFENQTVLLTGKFSACSSVITLESEKNISLL</sequence>
<reference evidence="3 4" key="1">
    <citation type="journal article" date="2015" name="Nature">
        <title>rRNA introns, odd ribosomes, and small enigmatic genomes across a large radiation of phyla.</title>
        <authorList>
            <person name="Brown C.T."/>
            <person name="Hug L.A."/>
            <person name="Thomas B.C."/>
            <person name="Sharon I."/>
            <person name="Castelle C.J."/>
            <person name="Singh A."/>
            <person name="Wilkins M.J."/>
            <person name="Williams K.H."/>
            <person name="Banfield J.F."/>
        </authorList>
    </citation>
    <scope>NUCLEOTIDE SEQUENCE [LARGE SCALE GENOMIC DNA]</scope>
</reference>
<name>A0A0G1CP35_9BACT</name>
<dbReference type="Proteomes" id="UP000034050">
    <property type="component" value="Unassembled WGS sequence"/>
</dbReference>
<comment type="caution">
    <text evidence="3">The sequence shown here is derived from an EMBL/GenBank/DDBJ whole genome shotgun (WGS) entry which is preliminary data.</text>
</comment>
<keyword evidence="2" id="KW-1133">Transmembrane helix</keyword>
<feature type="transmembrane region" description="Helical" evidence="2">
    <location>
        <begin position="73"/>
        <end position="94"/>
    </location>
</feature>
<dbReference type="EMBL" id="LCFD01000002">
    <property type="protein sequence ID" value="KKS87314.1"/>
    <property type="molecule type" value="Genomic_DNA"/>
</dbReference>
<keyword evidence="2" id="KW-0472">Membrane</keyword>
<proteinExistence type="predicted"/>
<accession>A0A0G1CP35</accession>
<evidence type="ECO:0000256" key="1">
    <source>
        <dbReference type="SAM" id="MobiDB-lite"/>
    </source>
</evidence>
<feature type="region of interest" description="Disordered" evidence="1">
    <location>
        <begin position="1"/>
        <end position="23"/>
    </location>
</feature>
<evidence type="ECO:0000313" key="4">
    <source>
        <dbReference type="Proteomes" id="UP000034050"/>
    </source>
</evidence>
<dbReference type="AlphaFoldDB" id="A0A0G1CP35"/>
<evidence type="ECO:0000256" key="2">
    <source>
        <dbReference type="SAM" id="Phobius"/>
    </source>
</evidence>
<keyword evidence="2" id="KW-0812">Transmembrane</keyword>
<dbReference type="STRING" id="1618446.UV61_C0002G0035"/>